<evidence type="ECO:0000256" key="2">
    <source>
        <dbReference type="ARBA" id="ARBA00022737"/>
    </source>
</evidence>
<dbReference type="PROSITE" id="PS00028">
    <property type="entry name" value="ZINC_FINGER_C2H2_1"/>
    <property type="match status" value="1"/>
</dbReference>
<dbReference type="GO" id="GO:0005634">
    <property type="term" value="C:nucleus"/>
    <property type="evidence" value="ECO:0007669"/>
    <property type="project" value="TreeGrafter"/>
</dbReference>
<accession>A0A835QSS4</accession>
<dbReference type="InterPro" id="IPR013087">
    <property type="entry name" value="Znf_C2H2_type"/>
</dbReference>
<dbReference type="PANTHER" id="PTHR45988">
    <property type="entry name" value="C2H2 TYPE ZINC FINGER TRANSCRIPTION FACTOR FAMILY-RELATED"/>
    <property type="match status" value="1"/>
</dbReference>
<dbReference type="InterPro" id="IPR044653">
    <property type="entry name" value="AZF1/2/3-like"/>
</dbReference>
<evidence type="ECO:0000256" key="5">
    <source>
        <dbReference type="ARBA" id="ARBA00023015"/>
    </source>
</evidence>
<dbReference type="PANTHER" id="PTHR45988:SF1">
    <property type="entry name" value="ZINC FINGER PROTEIN AZF2"/>
    <property type="match status" value="1"/>
</dbReference>
<evidence type="ECO:0000256" key="1">
    <source>
        <dbReference type="ARBA" id="ARBA00022723"/>
    </source>
</evidence>
<keyword evidence="5" id="KW-0805">Transcription regulation</keyword>
<protein>
    <recommendedName>
        <fullName evidence="9">C2H2-type domain-containing protein</fullName>
    </recommendedName>
</protein>
<feature type="compositionally biased region" description="Low complexity" evidence="8">
    <location>
        <begin position="19"/>
        <end position="42"/>
    </location>
</feature>
<dbReference type="Proteomes" id="UP000639772">
    <property type="component" value="Chromosome 6"/>
</dbReference>
<keyword evidence="4" id="KW-0862">Zinc</keyword>
<comment type="caution">
    <text evidence="10">The sequence shown here is derived from an EMBL/GenBank/DDBJ whole genome shotgun (WGS) entry which is preliminary data.</text>
</comment>
<gene>
    <name evidence="10" type="ORF">HPP92_013704</name>
</gene>
<name>A0A835QSS4_VANPL</name>
<organism evidence="10 11">
    <name type="scientific">Vanilla planifolia</name>
    <name type="common">Vanilla</name>
    <dbReference type="NCBI Taxonomy" id="51239"/>
    <lineage>
        <taxon>Eukaryota</taxon>
        <taxon>Viridiplantae</taxon>
        <taxon>Streptophyta</taxon>
        <taxon>Embryophyta</taxon>
        <taxon>Tracheophyta</taxon>
        <taxon>Spermatophyta</taxon>
        <taxon>Magnoliopsida</taxon>
        <taxon>Liliopsida</taxon>
        <taxon>Asparagales</taxon>
        <taxon>Orchidaceae</taxon>
        <taxon>Vanilloideae</taxon>
        <taxon>Vanilleae</taxon>
        <taxon>Vanilla</taxon>
    </lineage>
</organism>
<dbReference type="InterPro" id="IPR036236">
    <property type="entry name" value="Znf_C2H2_sf"/>
</dbReference>
<dbReference type="Gene3D" id="3.30.160.60">
    <property type="entry name" value="Classic Zinc Finger"/>
    <property type="match status" value="1"/>
</dbReference>
<dbReference type="PROSITE" id="PS50157">
    <property type="entry name" value="ZINC_FINGER_C2H2_2"/>
    <property type="match status" value="1"/>
</dbReference>
<evidence type="ECO:0000256" key="6">
    <source>
        <dbReference type="ARBA" id="ARBA00023163"/>
    </source>
</evidence>
<keyword evidence="6" id="KW-0804">Transcription</keyword>
<dbReference type="GO" id="GO:0000976">
    <property type="term" value="F:transcription cis-regulatory region binding"/>
    <property type="evidence" value="ECO:0007669"/>
    <property type="project" value="TreeGrafter"/>
</dbReference>
<sequence length="200" mass="20445">MAIEALGFAPKVQSPRPCPAAACESSSEDPASSPPNASASGSVRGVTPHLRPGASEEEYLAFCLMMLSRDTASLSSAAAQPAPPPQKLVHACSICGKAFGSYQALGGHMASHRKPVSVDDRALVGSPAASASSSGATKAHRCLICLKTFPTGQASAGTSAGTTTEPSEALLVPEAPRAPPSLFHPRRQASEARAELSNWI</sequence>
<dbReference type="GO" id="GO:0003700">
    <property type="term" value="F:DNA-binding transcription factor activity"/>
    <property type="evidence" value="ECO:0007669"/>
    <property type="project" value="InterPro"/>
</dbReference>
<evidence type="ECO:0000256" key="4">
    <source>
        <dbReference type="ARBA" id="ARBA00022833"/>
    </source>
</evidence>
<dbReference type="Pfam" id="PF13912">
    <property type="entry name" value="zf-C2H2_6"/>
    <property type="match status" value="2"/>
</dbReference>
<dbReference type="SUPFAM" id="SSF57667">
    <property type="entry name" value="beta-beta-alpha zinc fingers"/>
    <property type="match status" value="1"/>
</dbReference>
<evidence type="ECO:0000259" key="9">
    <source>
        <dbReference type="PROSITE" id="PS50157"/>
    </source>
</evidence>
<evidence type="ECO:0000256" key="7">
    <source>
        <dbReference type="PROSITE-ProRule" id="PRU00042"/>
    </source>
</evidence>
<proteinExistence type="predicted"/>
<dbReference type="EMBL" id="JADCNM010000006">
    <property type="protein sequence ID" value="KAG0478985.1"/>
    <property type="molecule type" value="Genomic_DNA"/>
</dbReference>
<evidence type="ECO:0000256" key="3">
    <source>
        <dbReference type="ARBA" id="ARBA00022771"/>
    </source>
</evidence>
<dbReference type="OrthoDB" id="40579at2759"/>
<keyword evidence="3 7" id="KW-0863">Zinc-finger</keyword>
<evidence type="ECO:0000313" key="10">
    <source>
        <dbReference type="EMBL" id="KAG0478985.1"/>
    </source>
</evidence>
<evidence type="ECO:0000313" key="11">
    <source>
        <dbReference type="Proteomes" id="UP000639772"/>
    </source>
</evidence>
<keyword evidence="2" id="KW-0677">Repeat</keyword>
<evidence type="ECO:0000256" key="8">
    <source>
        <dbReference type="SAM" id="MobiDB-lite"/>
    </source>
</evidence>
<keyword evidence="1" id="KW-0479">Metal-binding</keyword>
<feature type="domain" description="C2H2-type" evidence="9">
    <location>
        <begin position="90"/>
        <end position="117"/>
    </location>
</feature>
<dbReference type="GO" id="GO:0008270">
    <property type="term" value="F:zinc ion binding"/>
    <property type="evidence" value="ECO:0007669"/>
    <property type="project" value="UniProtKB-KW"/>
</dbReference>
<feature type="region of interest" description="Disordered" evidence="8">
    <location>
        <begin position="1"/>
        <end position="50"/>
    </location>
</feature>
<dbReference type="AlphaFoldDB" id="A0A835QSS4"/>
<reference evidence="10 11" key="1">
    <citation type="journal article" date="2020" name="Nat. Food">
        <title>A phased Vanilla planifolia genome enables genetic improvement of flavour and production.</title>
        <authorList>
            <person name="Hasing T."/>
            <person name="Tang H."/>
            <person name="Brym M."/>
            <person name="Khazi F."/>
            <person name="Huang T."/>
            <person name="Chambers A.H."/>
        </authorList>
    </citation>
    <scope>NUCLEOTIDE SEQUENCE [LARGE SCALE GENOMIC DNA]</scope>
    <source>
        <tissue evidence="10">Leaf</tissue>
    </source>
</reference>